<evidence type="ECO:0000256" key="9">
    <source>
        <dbReference type="ARBA" id="ARBA00023015"/>
    </source>
</evidence>
<dbReference type="FunFam" id="1.20.5.170:FF:000042">
    <property type="entry name" value="Cyclic AMP-responsive element-binding protein 3-like protein 3"/>
    <property type="match status" value="1"/>
</dbReference>
<evidence type="ECO:0000256" key="4">
    <source>
        <dbReference type="ARBA" id="ARBA00013878"/>
    </source>
</evidence>
<keyword evidence="11" id="KW-0472">Membrane</keyword>
<dbReference type="PANTHER" id="PTHR45996">
    <property type="entry name" value="AGAP001464-PB"/>
    <property type="match status" value="1"/>
</dbReference>
<evidence type="ECO:0000256" key="3">
    <source>
        <dbReference type="ARBA" id="ARBA00011195"/>
    </source>
</evidence>
<reference evidence="20 21" key="1">
    <citation type="submission" date="2020-02" db="EMBL/GenBank/DDBJ databases">
        <title>Esox lucius (northern pike) genome, fEsoLuc1, primary haplotype.</title>
        <authorList>
            <person name="Myers G."/>
            <person name="Karagic N."/>
            <person name="Meyer A."/>
            <person name="Pippel M."/>
            <person name="Reichard M."/>
            <person name="Winkler S."/>
            <person name="Tracey A."/>
            <person name="Sims Y."/>
            <person name="Howe K."/>
            <person name="Rhie A."/>
            <person name="Formenti G."/>
            <person name="Durbin R."/>
            <person name="Fedrigo O."/>
            <person name="Jarvis E.D."/>
        </authorList>
    </citation>
    <scope>NUCLEOTIDE SEQUENCE [LARGE SCALE GENOMIC DNA]</scope>
</reference>
<evidence type="ECO:0000313" key="21">
    <source>
        <dbReference type="Proteomes" id="UP000265140"/>
    </source>
</evidence>
<evidence type="ECO:0000256" key="18">
    <source>
        <dbReference type="SAM" id="MobiDB-lite"/>
    </source>
</evidence>
<dbReference type="Ensembl" id="ENSELUT00000106673.1">
    <property type="protein sequence ID" value="ENSELUP00000087976.1"/>
    <property type="gene ID" value="ENSELUG00000008632.3"/>
</dbReference>
<organism evidence="20 21">
    <name type="scientific">Esox lucius</name>
    <name type="common">Northern pike</name>
    <dbReference type="NCBI Taxonomy" id="8010"/>
    <lineage>
        <taxon>Eukaryota</taxon>
        <taxon>Metazoa</taxon>
        <taxon>Chordata</taxon>
        <taxon>Craniata</taxon>
        <taxon>Vertebrata</taxon>
        <taxon>Euteleostomi</taxon>
        <taxon>Actinopterygii</taxon>
        <taxon>Neopterygii</taxon>
        <taxon>Teleostei</taxon>
        <taxon>Protacanthopterygii</taxon>
        <taxon>Esociformes</taxon>
        <taxon>Esocidae</taxon>
        <taxon>Esox</taxon>
    </lineage>
</organism>
<feature type="region of interest" description="Disordered" evidence="18">
    <location>
        <begin position="129"/>
        <end position="148"/>
    </location>
</feature>
<keyword evidence="5" id="KW-0812">Transmembrane</keyword>
<comment type="subcellular location">
    <subcellularLocation>
        <location evidence="1">Endoplasmic reticulum membrane</location>
        <topology evidence="1">Single-pass type II membrane protein</topology>
    </subcellularLocation>
</comment>
<evidence type="ECO:0000256" key="15">
    <source>
        <dbReference type="ARBA" id="ARBA00023242"/>
    </source>
</evidence>
<evidence type="ECO:0000256" key="7">
    <source>
        <dbReference type="ARBA" id="ARBA00022968"/>
    </source>
</evidence>
<accession>A0AAY5KGV3</accession>
<evidence type="ECO:0000256" key="17">
    <source>
        <dbReference type="SAM" id="Coils"/>
    </source>
</evidence>
<keyword evidence="13" id="KW-0804">Transcription</keyword>
<dbReference type="InterPro" id="IPR004827">
    <property type="entry name" value="bZIP"/>
</dbReference>
<feature type="coiled-coil region" evidence="17">
    <location>
        <begin position="303"/>
        <end position="344"/>
    </location>
</feature>
<feature type="compositionally biased region" description="Polar residues" evidence="18">
    <location>
        <begin position="134"/>
        <end position="144"/>
    </location>
</feature>
<proteinExistence type="inferred from homology"/>
<evidence type="ECO:0000256" key="10">
    <source>
        <dbReference type="ARBA" id="ARBA00023125"/>
    </source>
</evidence>
<evidence type="ECO:0000256" key="2">
    <source>
        <dbReference type="ARBA" id="ARBA00009050"/>
    </source>
</evidence>
<keyword evidence="6" id="KW-0256">Endoplasmic reticulum</keyword>
<dbReference type="Proteomes" id="UP000265140">
    <property type="component" value="Chromosome 20"/>
</dbReference>
<dbReference type="GO" id="GO:0000981">
    <property type="term" value="F:DNA-binding transcription factor activity, RNA polymerase II-specific"/>
    <property type="evidence" value="ECO:0007669"/>
    <property type="project" value="TreeGrafter"/>
</dbReference>
<comment type="similarity">
    <text evidence="2">Belongs to the bZIP family. ATF subfamily.</text>
</comment>
<evidence type="ECO:0000256" key="11">
    <source>
        <dbReference type="ARBA" id="ARBA00023136"/>
    </source>
</evidence>
<evidence type="ECO:0000259" key="19">
    <source>
        <dbReference type="PROSITE" id="PS50217"/>
    </source>
</evidence>
<evidence type="ECO:0000313" key="20">
    <source>
        <dbReference type="Ensembl" id="ENSELUP00000087976.1"/>
    </source>
</evidence>
<dbReference type="CDD" id="cd14689">
    <property type="entry name" value="bZIP_CREB3"/>
    <property type="match status" value="1"/>
</dbReference>
<dbReference type="GO" id="GO:0000978">
    <property type="term" value="F:RNA polymerase II cis-regulatory region sequence-specific DNA binding"/>
    <property type="evidence" value="ECO:0007669"/>
    <property type="project" value="TreeGrafter"/>
</dbReference>
<keyword evidence="7" id="KW-0735">Signal-anchor</keyword>
<evidence type="ECO:0000256" key="1">
    <source>
        <dbReference type="ARBA" id="ARBA00004648"/>
    </source>
</evidence>
<keyword evidence="14" id="KW-0325">Glycoprotein</keyword>
<protein>
    <recommendedName>
        <fullName evidence="4">Cyclic AMP-responsive element-binding protein 3-like protein 4</fullName>
    </recommendedName>
</protein>
<evidence type="ECO:0000256" key="6">
    <source>
        <dbReference type="ARBA" id="ARBA00022824"/>
    </source>
</evidence>
<name>A0AAY5KGV3_ESOLU</name>
<dbReference type="GeneTree" id="ENSGT00940000160806"/>
<dbReference type="SMART" id="SM00338">
    <property type="entry name" value="BRLZ"/>
    <property type="match status" value="1"/>
</dbReference>
<dbReference type="GO" id="GO:0005634">
    <property type="term" value="C:nucleus"/>
    <property type="evidence" value="ECO:0007669"/>
    <property type="project" value="TreeGrafter"/>
</dbReference>
<dbReference type="AlphaFoldDB" id="A0AAY5KGV3"/>
<dbReference type="InterPro" id="IPR046347">
    <property type="entry name" value="bZIP_sf"/>
</dbReference>
<comment type="function">
    <text evidence="16">Transcriptional activator. Binds the cAMP response element (CRE). Activates transcription through box-B element and CRE. Seems to function synergistically with atf6. Regulates FGF21 transcription.</text>
</comment>
<dbReference type="SUPFAM" id="SSF57959">
    <property type="entry name" value="Leucine zipper domain"/>
    <property type="match status" value="1"/>
</dbReference>
<dbReference type="PROSITE" id="PS50217">
    <property type="entry name" value="BZIP"/>
    <property type="match status" value="1"/>
</dbReference>
<evidence type="ECO:0000256" key="14">
    <source>
        <dbReference type="ARBA" id="ARBA00023180"/>
    </source>
</evidence>
<keyword evidence="15" id="KW-0539">Nucleus</keyword>
<keyword evidence="9" id="KW-0805">Transcription regulation</keyword>
<evidence type="ECO:0000256" key="16">
    <source>
        <dbReference type="ARBA" id="ARBA00057520"/>
    </source>
</evidence>
<keyword evidence="17" id="KW-0175">Coiled coil</keyword>
<gene>
    <name evidence="20" type="primary">CREB3L4</name>
</gene>
<dbReference type="GO" id="GO:0005789">
    <property type="term" value="C:endoplasmic reticulum membrane"/>
    <property type="evidence" value="ECO:0007669"/>
    <property type="project" value="UniProtKB-SubCell"/>
</dbReference>
<dbReference type="PANTHER" id="PTHR45996:SF2">
    <property type="entry name" value="CYCLIC AMP-RESPONSIVE ELEMENT-BINDING PROTEIN 3-LIKE PROTEIN 4"/>
    <property type="match status" value="1"/>
</dbReference>
<keyword evidence="12" id="KW-0010">Activator</keyword>
<dbReference type="Gene3D" id="1.20.5.170">
    <property type="match status" value="1"/>
</dbReference>
<reference evidence="20" key="2">
    <citation type="submission" date="2025-08" db="UniProtKB">
        <authorList>
            <consortium name="Ensembl"/>
        </authorList>
    </citation>
    <scope>IDENTIFICATION</scope>
</reference>
<reference evidence="20" key="3">
    <citation type="submission" date="2025-09" db="UniProtKB">
        <authorList>
            <consortium name="Ensembl"/>
        </authorList>
    </citation>
    <scope>IDENTIFICATION</scope>
</reference>
<dbReference type="Pfam" id="PF00170">
    <property type="entry name" value="bZIP_1"/>
    <property type="match status" value="1"/>
</dbReference>
<comment type="subunit">
    <text evidence="3">Binds DNA as a dimer.</text>
</comment>
<evidence type="ECO:0000256" key="5">
    <source>
        <dbReference type="ARBA" id="ARBA00022692"/>
    </source>
</evidence>
<keyword evidence="8" id="KW-1133">Transmembrane helix</keyword>
<feature type="region of interest" description="Disordered" evidence="18">
    <location>
        <begin position="477"/>
        <end position="499"/>
    </location>
</feature>
<evidence type="ECO:0000256" key="13">
    <source>
        <dbReference type="ARBA" id="ARBA00023163"/>
    </source>
</evidence>
<dbReference type="InterPro" id="IPR051381">
    <property type="entry name" value="CREB_ATF_subfamily"/>
</dbReference>
<evidence type="ECO:0000256" key="8">
    <source>
        <dbReference type="ARBA" id="ARBA00022989"/>
    </source>
</evidence>
<feature type="domain" description="BZIP" evidence="19">
    <location>
        <begin position="278"/>
        <end position="341"/>
    </location>
</feature>
<keyword evidence="10" id="KW-0238">DNA-binding</keyword>
<keyword evidence="21" id="KW-1185">Reference proteome</keyword>
<sequence>MDHHGLYTICVPPPTFTSFSDFIGYLVTLPNQMRTVGGTWSLFYADLHFDVNDMDVDAENGDLYFREKDSITEENWGLQRPFSSSDVMYAGSDKTLDEWTVDTQSALKDSIPEDVLHAINPNDIFPSSAPVETFSESDSGTSEDPCSKSPLAAMLDPSAAPNTVYQVVCDYDISTLAKIKTEPEQHSVNVISIELDEWSSQMLISESCIVNELPLVSAGRFEQGHLSTPSASISGPTSPDSQLLYPDLTLTEEEQKLLNQEGISLPNNLPLTKAEERILKKVRRKIRNKQSAQDSRRRKKDYVDGLESRAAACSAQNKELQRTVEQLEKHNMSLLAQLRRLQSLIKQTVSKAAQTSTCVMIIIFSLGLIIFPSYSPFHWGTVSVEEDYTPKGVISRNILTDPASSLQIVEDVDKLIVRPESLPASLDLNQSDPPDTSTVFKPPIEHPEITVIEGVAIEESPPRNSSALIDERTEPLAIVSAPGKGSTSLDHTPAHADEM</sequence>
<evidence type="ECO:0000256" key="12">
    <source>
        <dbReference type="ARBA" id="ARBA00023159"/>
    </source>
</evidence>